<dbReference type="GO" id="GO:0016020">
    <property type="term" value="C:membrane"/>
    <property type="evidence" value="ECO:0007669"/>
    <property type="project" value="UniProtKB-SubCell"/>
</dbReference>
<dbReference type="STRING" id="3469.A0A4Y7KV03"/>
<protein>
    <submittedName>
        <fullName evidence="8">Uncharacterized protein</fullName>
    </submittedName>
</protein>
<dbReference type="PANTHER" id="PTHR21576:SF29">
    <property type="entry name" value="NODULIN-LIKE DOMAIN-CONTAINING PROTEIN"/>
    <property type="match status" value="1"/>
</dbReference>
<feature type="transmembrane region" description="Helical" evidence="5">
    <location>
        <begin position="220"/>
        <end position="241"/>
    </location>
</feature>
<organism evidence="8 9">
    <name type="scientific">Papaver somniferum</name>
    <name type="common">Opium poppy</name>
    <dbReference type="NCBI Taxonomy" id="3469"/>
    <lineage>
        <taxon>Eukaryota</taxon>
        <taxon>Viridiplantae</taxon>
        <taxon>Streptophyta</taxon>
        <taxon>Embryophyta</taxon>
        <taxon>Tracheophyta</taxon>
        <taxon>Spermatophyta</taxon>
        <taxon>Magnoliopsida</taxon>
        <taxon>Ranunculales</taxon>
        <taxon>Papaveraceae</taxon>
        <taxon>Papaveroideae</taxon>
        <taxon>Papaver</taxon>
    </lineage>
</organism>
<evidence type="ECO:0000256" key="2">
    <source>
        <dbReference type="ARBA" id="ARBA00022692"/>
    </source>
</evidence>
<gene>
    <name evidence="8" type="ORF">C5167_001380</name>
</gene>
<dbReference type="PANTHER" id="PTHR21576">
    <property type="entry name" value="UNCHARACTERIZED NODULIN-LIKE PROTEIN"/>
    <property type="match status" value="1"/>
</dbReference>
<evidence type="ECO:0000313" key="8">
    <source>
        <dbReference type="EMBL" id="RZC77174.1"/>
    </source>
</evidence>
<sequence length="612" mass="66944">MVESGSVCGGSRNIGRFTVQVLRGRWFMLFASVILMASTGGTYVFGIYSKAIKKTLGYDQTTLNLLGFFKDLGTTVGIFAGLIAEVTPNWFVLLVGASLNFVGYFMVWISISGRISKPHIWQMCLYICVGANSQNFTLTSVMVTAVKNFPDNRGTLIGLLKGFTGLSGAVMTQLYLAIYGNDSKSLILFIAWIPAVAFVFFAYAICLFRVVRQPNIEKRVIYKYLWISVVLALFIMVMTIIQKQKTFSHVGYVITATAVCILLFAPVYASIKEELVPWKKSLTAPEIITVEIPSLIQLAEEDKPKPKVTCFSNVFNPPEKGEDYTILQAMLSIDMLLPIIGGFCGLGTSLTAIDNLGQIGESLGYPTLTISTFVSLMSIWNYFGRVGVGLISEIILTKWKFPRTLVLAIVLLISCVGHMLIAFPFSDSIYIASVIIGFCYGAHVTLIFTIISELFGLKYYSTLYNCAILAMPLGSYVFNVRVAGFLYDKEALKQLNVLGLSRDSGKELTLGVGSEIKRGATGAGDLVLMNVKKRMGVAAEVTELAVNSGGSALMLSQNEVIVPWSCNGTVDTGSKLKGMAEVWLGSEKDENVLKCNVNNGYMQMIEIGGTWN</sequence>
<feature type="domain" description="Nodulin-like" evidence="6">
    <location>
        <begin position="25"/>
        <end position="270"/>
    </location>
</feature>
<feature type="transmembrane region" description="Helical" evidence="5">
    <location>
        <begin position="247"/>
        <end position="271"/>
    </location>
</feature>
<name>A0A4Y7KV03_PAPSO</name>
<accession>A0A4Y7KV03</accession>
<feature type="transmembrane region" description="Helical" evidence="5">
    <location>
        <begin position="463"/>
        <end position="487"/>
    </location>
</feature>
<feature type="transmembrane region" description="Helical" evidence="5">
    <location>
        <begin position="365"/>
        <end position="383"/>
    </location>
</feature>
<evidence type="ECO:0000256" key="3">
    <source>
        <dbReference type="ARBA" id="ARBA00022989"/>
    </source>
</evidence>
<dbReference type="AlphaFoldDB" id="A0A4Y7KV03"/>
<dbReference type="EMBL" id="CM010723">
    <property type="protein sequence ID" value="RZC77174.1"/>
    <property type="molecule type" value="Genomic_DNA"/>
</dbReference>
<dbReference type="Gramene" id="RZC77174">
    <property type="protein sequence ID" value="RZC77174"/>
    <property type="gene ID" value="C5167_001380"/>
</dbReference>
<evidence type="ECO:0000313" key="9">
    <source>
        <dbReference type="Proteomes" id="UP000316621"/>
    </source>
</evidence>
<comment type="subcellular location">
    <subcellularLocation>
        <location evidence="1">Membrane</location>
        <topology evidence="1">Multi-pass membrane protein</topology>
    </subcellularLocation>
</comment>
<feature type="transmembrane region" description="Helical" evidence="5">
    <location>
        <begin position="90"/>
        <end position="111"/>
    </location>
</feature>
<keyword evidence="2 5" id="KW-0812">Transmembrane</keyword>
<dbReference type="CDD" id="cd17354">
    <property type="entry name" value="MFS_Mch1p_like"/>
    <property type="match status" value="1"/>
</dbReference>
<keyword evidence="9" id="KW-1185">Reference proteome</keyword>
<dbReference type="Gene3D" id="1.20.1250.20">
    <property type="entry name" value="MFS general substrate transporter like domains"/>
    <property type="match status" value="2"/>
</dbReference>
<evidence type="ECO:0000256" key="1">
    <source>
        <dbReference type="ARBA" id="ARBA00004141"/>
    </source>
</evidence>
<feature type="transmembrane region" description="Helical" evidence="5">
    <location>
        <begin position="61"/>
        <end position="84"/>
    </location>
</feature>
<dbReference type="Pfam" id="PF06813">
    <property type="entry name" value="Nodulin-like"/>
    <property type="match status" value="1"/>
</dbReference>
<keyword evidence="4 5" id="KW-0472">Membrane</keyword>
<feature type="transmembrane region" description="Helical" evidence="5">
    <location>
        <begin position="404"/>
        <end position="423"/>
    </location>
</feature>
<proteinExistence type="predicted"/>
<dbReference type="InterPro" id="IPR036259">
    <property type="entry name" value="MFS_trans_sf"/>
</dbReference>
<dbReference type="InterPro" id="IPR010658">
    <property type="entry name" value="Nodulin-like"/>
</dbReference>
<evidence type="ECO:0000256" key="5">
    <source>
        <dbReference type="SAM" id="Phobius"/>
    </source>
</evidence>
<keyword evidence="3 5" id="KW-1133">Transmembrane helix</keyword>
<evidence type="ECO:0000256" key="4">
    <source>
        <dbReference type="ARBA" id="ARBA00023136"/>
    </source>
</evidence>
<reference evidence="8 9" key="1">
    <citation type="journal article" date="2018" name="Science">
        <title>The opium poppy genome and morphinan production.</title>
        <authorList>
            <person name="Guo L."/>
            <person name="Winzer T."/>
            <person name="Yang X."/>
            <person name="Li Y."/>
            <person name="Ning Z."/>
            <person name="He Z."/>
            <person name="Teodor R."/>
            <person name="Lu Y."/>
            <person name="Bowser T.A."/>
            <person name="Graham I.A."/>
            <person name="Ye K."/>
        </authorList>
    </citation>
    <scope>NUCLEOTIDE SEQUENCE [LARGE SCALE GENOMIC DNA]</scope>
    <source>
        <strain evidence="9">cv. HN1</strain>
        <tissue evidence="8">Leaves</tissue>
    </source>
</reference>
<dbReference type="SUPFAM" id="SSF103473">
    <property type="entry name" value="MFS general substrate transporter"/>
    <property type="match status" value="1"/>
</dbReference>
<feature type="transmembrane region" description="Helical" evidence="5">
    <location>
        <begin position="335"/>
        <end position="353"/>
    </location>
</feature>
<evidence type="ECO:0000259" key="6">
    <source>
        <dbReference type="Pfam" id="PF06813"/>
    </source>
</evidence>
<feature type="transmembrane region" description="Helical" evidence="5">
    <location>
        <begin position="26"/>
        <end position="49"/>
    </location>
</feature>
<dbReference type="InterPro" id="IPR056555">
    <property type="entry name" value="NFD4_C"/>
</dbReference>
<feature type="domain" description="NFD4 C-terminal" evidence="7">
    <location>
        <begin position="337"/>
        <end position="500"/>
    </location>
</feature>
<evidence type="ECO:0000259" key="7">
    <source>
        <dbReference type="Pfam" id="PF23262"/>
    </source>
</evidence>
<dbReference type="Proteomes" id="UP000316621">
    <property type="component" value="Chromosome 9"/>
</dbReference>
<feature type="transmembrane region" description="Helical" evidence="5">
    <location>
        <begin position="186"/>
        <end position="208"/>
    </location>
</feature>
<feature type="transmembrane region" description="Helical" evidence="5">
    <location>
        <begin position="429"/>
        <end position="451"/>
    </location>
</feature>
<feature type="transmembrane region" description="Helical" evidence="5">
    <location>
        <begin position="156"/>
        <end position="180"/>
    </location>
</feature>
<dbReference type="Pfam" id="PF23262">
    <property type="entry name" value="NFD4_C"/>
    <property type="match status" value="1"/>
</dbReference>
<dbReference type="OMA" id="NCVLMVI"/>